<accession>A0A059D6P8</accession>
<gene>
    <name evidence="1" type="ORF">EUGRSUZ_B02602</name>
</gene>
<proteinExistence type="predicted"/>
<name>A0A059D6P8_EUCGR</name>
<protein>
    <submittedName>
        <fullName evidence="1">Uncharacterized protein</fullName>
    </submittedName>
</protein>
<dbReference type="InParanoid" id="A0A059D6P8"/>
<reference evidence="1" key="1">
    <citation type="submission" date="2013-07" db="EMBL/GenBank/DDBJ databases">
        <title>The genome of Eucalyptus grandis.</title>
        <authorList>
            <person name="Schmutz J."/>
            <person name="Hayes R."/>
            <person name="Myburg A."/>
            <person name="Tuskan G."/>
            <person name="Grattapaglia D."/>
            <person name="Rokhsar D.S."/>
        </authorList>
    </citation>
    <scope>NUCLEOTIDE SEQUENCE</scope>
    <source>
        <tissue evidence="1">Leaf extractions</tissue>
    </source>
</reference>
<sequence>MIAGVTVLNQSQDSSFRDCFLIVIPFFEPAEDSSFWDRFLTVIPFTPPVEILLHQLLFKEGKEEETNSNFNHASVVSIKHRENQTKYSQRWMEQGGGGSLPGH</sequence>
<dbReference type="AlphaFoldDB" id="A0A059D6P8"/>
<dbReference type="EMBL" id="KK198754">
    <property type="protein sequence ID" value="KCW85880.1"/>
    <property type="molecule type" value="Genomic_DNA"/>
</dbReference>
<dbReference type="Gramene" id="KCW85880">
    <property type="protein sequence ID" value="KCW85880"/>
    <property type="gene ID" value="EUGRSUZ_B02602"/>
</dbReference>
<organism evidence="1">
    <name type="scientific">Eucalyptus grandis</name>
    <name type="common">Flooded gum</name>
    <dbReference type="NCBI Taxonomy" id="71139"/>
    <lineage>
        <taxon>Eukaryota</taxon>
        <taxon>Viridiplantae</taxon>
        <taxon>Streptophyta</taxon>
        <taxon>Embryophyta</taxon>
        <taxon>Tracheophyta</taxon>
        <taxon>Spermatophyta</taxon>
        <taxon>Magnoliopsida</taxon>
        <taxon>eudicotyledons</taxon>
        <taxon>Gunneridae</taxon>
        <taxon>Pentapetalae</taxon>
        <taxon>rosids</taxon>
        <taxon>malvids</taxon>
        <taxon>Myrtales</taxon>
        <taxon>Myrtaceae</taxon>
        <taxon>Myrtoideae</taxon>
        <taxon>Eucalypteae</taxon>
        <taxon>Eucalyptus</taxon>
    </lineage>
</organism>
<evidence type="ECO:0000313" key="1">
    <source>
        <dbReference type="EMBL" id="KCW85880.1"/>
    </source>
</evidence>